<keyword evidence="3" id="KW-1185">Reference proteome</keyword>
<dbReference type="AlphaFoldDB" id="A0A1B3SKA9"/>
<accession>A0A1B3SKA9</accession>
<evidence type="ECO:0000313" key="3">
    <source>
        <dbReference type="Proteomes" id="UP000094378"/>
    </source>
</evidence>
<protein>
    <submittedName>
        <fullName evidence="2">Uncharacterized protein</fullName>
    </submittedName>
</protein>
<dbReference type="EMBL" id="CP017015">
    <property type="protein sequence ID" value="AOG60358.1"/>
    <property type="molecule type" value="Genomic_DNA"/>
</dbReference>
<organism evidence="2 3">
    <name type="scientific">Spiroplasma helicoides</name>
    <dbReference type="NCBI Taxonomy" id="216938"/>
    <lineage>
        <taxon>Bacteria</taxon>
        <taxon>Bacillati</taxon>
        <taxon>Mycoplasmatota</taxon>
        <taxon>Mollicutes</taxon>
        <taxon>Entomoplasmatales</taxon>
        <taxon>Spiroplasmataceae</taxon>
        <taxon>Spiroplasma</taxon>
    </lineage>
</organism>
<reference evidence="2 3" key="1">
    <citation type="submission" date="2016-08" db="EMBL/GenBank/DDBJ databases">
        <title>Complete genome sequence of Spiroplasma helicoides TABS-2 (DSM 22551).</title>
        <authorList>
            <person name="Shen W.-Y."/>
            <person name="Lo W.-S."/>
            <person name="Lai Y.-C."/>
            <person name="Kuo C.-H."/>
        </authorList>
    </citation>
    <scope>NUCLEOTIDE SEQUENCE [LARGE SCALE GENOMIC DNA]</scope>
    <source>
        <strain evidence="2 3">TABS-2</strain>
    </source>
</reference>
<sequence length="542" mass="62692">MSNKFLKLNKILLAFSMISTPTAIIANDNNTRNININEITTIKNNSVQNNDFDKDDLSYIINGEVLDIDLSILRDSNLYGDYEVVKYVLIQLLSRTNMVKEDIKVIKHLIAQLKRMPDKFKFTNIPKNYEEVDYSPKKQVVLKIEALDDNSQFEGELELFVRFYCKQKPKFIGDIIKQTNLGYINDNNKESILNELYIKNEESIKKYYDKIDIKVLSEKSAKVVSNDQIIYGEVYLSFNLKISLKDLVSITNLNNLYSNIPSISDVLKWLEKNYSIESKHISIKSPTTGKFIIEPVEINGESKFKDKVELSYTKKTIIDLYKFSAYLGTVKSLDVKNLKNEFLNYWKLKGVLINTNDIVLSDQDIDYSVAEITASNREDNQFTGTAIIRYNFNALYNRNNKSDLVSVGSSGNIRQNKWEFDFSIKFPKNRDLTLKAFKNLKYSVFINSNSSINGDYHQNGNREVVETLVDSSKSTRIFMYDDISGNKAAMSLWEISYEWDSSERDLLKFHSGLYLHAFNYSTFSSQWVEAKSRVTLFSVSFY</sequence>
<evidence type="ECO:0000256" key="1">
    <source>
        <dbReference type="SAM" id="SignalP"/>
    </source>
</evidence>
<dbReference type="Proteomes" id="UP000094378">
    <property type="component" value="Chromosome"/>
</dbReference>
<evidence type="ECO:0000313" key="2">
    <source>
        <dbReference type="EMBL" id="AOG60358.1"/>
    </source>
</evidence>
<keyword evidence="1" id="KW-0732">Signal</keyword>
<feature type="chain" id="PRO_5008554083" evidence="1">
    <location>
        <begin position="26"/>
        <end position="542"/>
    </location>
</feature>
<dbReference type="KEGG" id="shj:SHELI_v1c04070"/>
<proteinExistence type="predicted"/>
<dbReference type="RefSeq" id="WP_069116232.1">
    <property type="nucleotide sequence ID" value="NZ_CP017015.1"/>
</dbReference>
<feature type="signal peptide" evidence="1">
    <location>
        <begin position="1"/>
        <end position="25"/>
    </location>
</feature>
<name>A0A1B3SKA9_9MOLU</name>
<gene>
    <name evidence="2" type="ORF">SHELI_v1c04070</name>
</gene>